<accession>A0A841K7L7</accession>
<dbReference type="SUPFAM" id="SSF52172">
    <property type="entry name" value="CheY-like"/>
    <property type="match status" value="1"/>
</dbReference>
<dbReference type="InterPro" id="IPR050595">
    <property type="entry name" value="Bact_response_regulator"/>
</dbReference>
<keyword evidence="1 2" id="KW-0597">Phosphoprotein</keyword>
<keyword evidence="5" id="KW-1185">Reference proteome</keyword>
<dbReference type="EMBL" id="JACHEK010000010">
    <property type="protein sequence ID" value="MBB6146578.1"/>
    <property type="molecule type" value="Genomic_DNA"/>
</dbReference>
<comment type="caution">
    <text evidence="4">The sequence shown here is derived from an EMBL/GenBank/DDBJ whole genome shotgun (WGS) entry which is preliminary data.</text>
</comment>
<dbReference type="Proteomes" id="UP000538666">
    <property type="component" value="Unassembled WGS sequence"/>
</dbReference>
<reference evidence="4 5" key="1">
    <citation type="submission" date="2020-08" db="EMBL/GenBank/DDBJ databases">
        <title>Genomic Encyclopedia of Type Strains, Phase IV (KMG-IV): sequencing the most valuable type-strain genomes for metagenomic binning, comparative biology and taxonomic classification.</title>
        <authorList>
            <person name="Goeker M."/>
        </authorList>
    </citation>
    <scope>NUCLEOTIDE SEQUENCE [LARGE SCALE GENOMIC DNA]</scope>
    <source>
        <strain evidence="4 5">DSM 103733</strain>
    </source>
</reference>
<dbReference type="InterPro" id="IPR001789">
    <property type="entry name" value="Sig_transdc_resp-reg_receiver"/>
</dbReference>
<proteinExistence type="predicted"/>
<dbReference type="PANTHER" id="PTHR44591:SF3">
    <property type="entry name" value="RESPONSE REGULATORY DOMAIN-CONTAINING PROTEIN"/>
    <property type="match status" value="1"/>
</dbReference>
<dbReference type="Gene3D" id="3.40.50.2300">
    <property type="match status" value="1"/>
</dbReference>
<evidence type="ECO:0000313" key="4">
    <source>
        <dbReference type="EMBL" id="MBB6146578.1"/>
    </source>
</evidence>
<evidence type="ECO:0000313" key="5">
    <source>
        <dbReference type="Proteomes" id="UP000538666"/>
    </source>
</evidence>
<dbReference type="InterPro" id="IPR011006">
    <property type="entry name" value="CheY-like_superfamily"/>
</dbReference>
<dbReference type="SMART" id="SM00448">
    <property type="entry name" value="REC"/>
    <property type="match status" value="1"/>
</dbReference>
<protein>
    <submittedName>
        <fullName evidence="4">CheY-like chemotaxis protein</fullName>
    </submittedName>
</protein>
<gene>
    <name evidence="4" type="ORF">HNQ77_004557</name>
</gene>
<feature type="domain" description="Response regulatory" evidence="3">
    <location>
        <begin position="64"/>
        <end position="183"/>
    </location>
</feature>
<organism evidence="4 5">
    <name type="scientific">Silvibacterium bohemicum</name>
    <dbReference type="NCBI Taxonomy" id="1577686"/>
    <lineage>
        <taxon>Bacteria</taxon>
        <taxon>Pseudomonadati</taxon>
        <taxon>Acidobacteriota</taxon>
        <taxon>Terriglobia</taxon>
        <taxon>Terriglobales</taxon>
        <taxon>Acidobacteriaceae</taxon>
        <taxon>Silvibacterium</taxon>
    </lineage>
</organism>
<dbReference type="PANTHER" id="PTHR44591">
    <property type="entry name" value="STRESS RESPONSE REGULATOR PROTEIN 1"/>
    <property type="match status" value="1"/>
</dbReference>
<feature type="modified residue" description="4-aspartylphosphate" evidence="2">
    <location>
        <position position="116"/>
    </location>
</feature>
<dbReference type="Pfam" id="PF00072">
    <property type="entry name" value="Response_reg"/>
    <property type="match status" value="1"/>
</dbReference>
<dbReference type="AlphaFoldDB" id="A0A841K7L7"/>
<dbReference type="RefSeq" id="WP_184085185.1">
    <property type="nucleotide sequence ID" value="NZ_JACHEK010000010.1"/>
</dbReference>
<evidence type="ECO:0000259" key="3">
    <source>
        <dbReference type="PROSITE" id="PS50110"/>
    </source>
</evidence>
<name>A0A841K7L7_9BACT</name>
<dbReference type="PROSITE" id="PS50110">
    <property type="entry name" value="RESPONSE_REGULATORY"/>
    <property type="match status" value="1"/>
</dbReference>
<evidence type="ECO:0000256" key="1">
    <source>
        <dbReference type="ARBA" id="ARBA00022553"/>
    </source>
</evidence>
<dbReference type="GO" id="GO:0000160">
    <property type="term" value="P:phosphorelay signal transduction system"/>
    <property type="evidence" value="ECO:0007669"/>
    <property type="project" value="InterPro"/>
</dbReference>
<sequence length="188" mass="20037">MARPIPMQKTGADPLMCRASSPIQRTCGATTDAVLAEPAPEAASAHGANCAVNDAIIPEGSLLNVLLIDDSMVIRKMLRRVLGECSIDITQIFEAGDGSQALKAMEANQVQLVLCDVNMPVMSGLEFLEAVQQRTEWSGIPIIMVTTEGGMENVVKAVQLGAKGYIHKPFTTDEVKQKLVQCLNTAAA</sequence>
<evidence type="ECO:0000256" key="2">
    <source>
        <dbReference type="PROSITE-ProRule" id="PRU00169"/>
    </source>
</evidence>